<gene>
    <name evidence="4" type="ORF">PY649_26670</name>
</gene>
<comment type="caution">
    <text evidence="4">The sequence shown here is derived from an EMBL/GenBank/DDBJ whole genome shotgun (WGS) entry which is preliminary data.</text>
</comment>
<dbReference type="RefSeq" id="WP_285871875.1">
    <property type="nucleotide sequence ID" value="NZ_JARFYM010000030.1"/>
</dbReference>
<dbReference type="SUPFAM" id="SSF46689">
    <property type="entry name" value="Homeodomain-like"/>
    <property type="match status" value="1"/>
</dbReference>
<evidence type="ECO:0000256" key="2">
    <source>
        <dbReference type="ARBA" id="ARBA00023163"/>
    </source>
</evidence>
<dbReference type="PROSITE" id="PS01124">
    <property type="entry name" value="HTH_ARAC_FAMILY_2"/>
    <property type="match status" value="1"/>
</dbReference>
<accession>A0ABT7K5S3</accession>
<dbReference type="Proteomes" id="UP001172645">
    <property type="component" value="Unassembled WGS sequence"/>
</dbReference>
<organism evidence="4 5">
    <name type="scientific">Rhizobium mayense</name>
    <dbReference type="NCBI Taxonomy" id="1312184"/>
    <lineage>
        <taxon>Bacteria</taxon>
        <taxon>Pseudomonadati</taxon>
        <taxon>Pseudomonadota</taxon>
        <taxon>Alphaproteobacteria</taxon>
        <taxon>Hyphomicrobiales</taxon>
        <taxon>Rhizobiaceae</taxon>
        <taxon>Rhizobium/Agrobacterium group</taxon>
        <taxon>Rhizobium</taxon>
    </lineage>
</organism>
<evidence type="ECO:0000256" key="1">
    <source>
        <dbReference type="ARBA" id="ARBA00023015"/>
    </source>
</evidence>
<dbReference type="PANTHER" id="PTHR47893">
    <property type="entry name" value="REGULATORY PROTEIN PCHR"/>
    <property type="match status" value="1"/>
</dbReference>
<feature type="domain" description="HTH araC/xylS-type" evidence="3">
    <location>
        <begin position="290"/>
        <end position="388"/>
    </location>
</feature>
<keyword evidence="2" id="KW-0804">Transcription</keyword>
<dbReference type="InterPro" id="IPR018060">
    <property type="entry name" value="HTH_AraC"/>
</dbReference>
<dbReference type="Gene3D" id="1.10.10.60">
    <property type="entry name" value="Homeodomain-like"/>
    <property type="match status" value="1"/>
</dbReference>
<evidence type="ECO:0000313" key="4">
    <source>
        <dbReference type="EMBL" id="MDL2402484.1"/>
    </source>
</evidence>
<dbReference type="InterPro" id="IPR053142">
    <property type="entry name" value="PchR_regulatory_protein"/>
</dbReference>
<keyword evidence="5" id="KW-1185">Reference proteome</keyword>
<evidence type="ECO:0000259" key="3">
    <source>
        <dbReference type="PROSITE" id="PS01124"/>
    </source>
</evidence>
<dbReference type="InterPro" id="IPR009057">
    <property type="entry name" value="Homeodomain-like_sf"/>
</dbReference>
<name>A0ABT7K5S3_9HYPH</name>
<protein>
    <submittedName>
        <fullName evidence="4">AraC family transcriptional regulator</fullName>
    </submittedName>
</protein>
<evidence type="ECO:0000313" key="5">
    <source>
        <dbReference type="Proteomes" id="UP001172645"/>
    </source>
</evidence>
<dbReference type="PANTHER" id="PTHR47893:SF1">
    <property type="entry name" value="REGULATORY PROTEIN PCHR"/>
    <property type="match status" value="1"/>
</dbReference>
<proteinExistence type="predicted"/>
<dbReference type="SMART" id="SM00342">
    <property type="entry name" value="HTH_ARAC"/>
    <property type="match status" value="1"/>
</dbReference>
<keyword evidence="1" id="KW-0805">Transcription regulation</keyword>
<dbReference type="EMBL" id="JARFYM010000030">
    <property type="protein sequence ID" value="MDL2402484.1"/>
    <property type="molecule type" value="Genomic_DNA"/>
</dbReference>
<reference evidence="4" key="1">
    <citation type="submission" date="2023-06" db="EMBL/GenBank/DDBJ databases">
        <title>Phylogenetic Diversity of Rhizobium strains.</title>
        <authorList>
            <person name="Moura F.T."/>
            <person name="Helene L.C.F."/>
            <person name="Hungria M."/>
        </authorList>
    </citation>
    <scope>NUCLEOTIDE SEQUENCE</scope>
    <source>
        <strain evidence="4">CCGE526</strain>
    </source>
</reference>
<sequence length="391" mass="44593">MLSIADSTKDFSLLFKRLRIIFPLEKYCFFFCRLARELGPDSDLTSTSTPTYRRRVLWLVAMHKSLEHQSLELDLRGIQSELRHNEFVRISDALGPTEGIFRTREHGHYRRIDDFIFLYVQNFEVLQSHSVAMARRGFVCIQITIKGSYQRLVGDHVERVNAAQMQITNCPRSISEAAAGAKFRGIMIACDRQYFLNHFGLRPDNIPAMYKPIFLTDVGMADALRLPPTPSIITTTDQIISCRYEEPLKMMYLKAKTIEIICDVVAQLNALSLRRGTRLRSADGKAQAIKTAAAIYRREIHNQPTIKQMALRVGLNHNELTIGFRELFGATPHAYARMVRMEEARVLLSAGQLSISEIARRVGYEGYSSFSRAYHMHYGHAPSLIEGRGDT</sequence>
<dbReference type="Pfam" id="PF12833">
    <property type="entry name" value="HTH_18"/>
    <property type="match status" value="1"/>
</dbReference>